<keyword evidence="2 7" id="KW-1003">Cell membrane</keyword>
<sequence length="259" mass="29314">MLPWFEFTTVSLGPIPVQVWGFWVALGVVVGTTILTWRLGRLGVSKEFPLDLALAITVGGFIGARIFHVVFYEPQFFVAHPWEIIKIWHGGLSSYGGFVGAAVGFFFFARKSGFQKIKQRLSLLKICDELSFAALFAWMIGRIGCVMIHDHLGVHSNCPFAFAKPDGPRLDMAFLEILGLVPLAVFFFWARKKHWPEGIRTGVLFVYYGILRFILDFFRATDIASPDARYWGLTPAQYFSILMLMLGARLLLRVRVSKK</sequence>
<dbReference type="PANTHER" id="PTHR30589:SF0">
    <property type="entry name" value="PHOSPHATIDYLGLYCEROL--PROLIPOPROTEIN DIACYLGLYCERYL TRANSFERASE"/>
    <property type="match status" value="1"/>
</dbReference>
<comment type="function">
    <text evidence="7">Catalyzes the transfer of the diacylglyceryl group from phosphatidylglycerol to the sulfhydryl group of the N-terminal cysteine of a prolipoprotein, the first step in the formation of mature lipoproteins.</text>
</comment>
<organism evidence="8 9">
    <name type="scientific">Candidatus Magasanikbacteria bacterium RIFCSPHIGHO2_02_FULL_47_14</name>
    <dbReference type="NCBI Taxonomy" id="1798680"/>
    <lineage>
        <taxon>Bacteria</taxon>
        <taxon>Candidatus Magasanikiibacteriota</taxon>
    </lineage>
</organism>
<evidence type="ECO:0000256" key="3">
    <source>
        <dbReference type="ARBA" id="ARBA00022679"/>
    </source>
</evidence>
<feature type="transmembrane region" description="Helical" evidence="7">
    <location>
        <begin position="52"/>
        <end position="72"/>
    </location>
</feature>
<gene>
    <name evidence="7" type="primary">lgt</name>
    <name evidence="8" type="ORF">A3J66_01090</name>
</gene>
<evidence type="ECO:0000256" key="5">
    <source>
        <dbReference type="ARBA" id="ARBA00022989"/>
    </source>
</evidence>
<dbReference type="STRING" id="1798680.A3J66_01090"/>
<feature type="transmembrane region" description="Helical" evidence="7">
    <location>
        <begin position="230"/>
        <end position="252"/>
    </location>
</feature>
<evidence type="ECO:0000313" key="8">
    <source>
        <dbReference type="EMBL" id="OGH68601.1"/>
    </source>
</evidence>
<evidence type="ECO:0000256" key="6">
    <source>
        <dbReference type="ARBA" id="ARBA00023136"/>
    </source>
</evidence>
<dbReference type="EMBL" id="MFQB01000011">
    <property type="protein sequence ID" value="OGH68601.1"/>
    <property type="molecule type" value="Genomic_DNA"/>
</dbReference>
<proteinExistence type="inferred from homology"/>
<reference evidence="8 9" key="1">
    <citation type="journal article" date="2016" name="Nat. Commun.">
        <title>Thousands of microbial genomes shed light on interconnected biogeochemical processes in an aquifer system.</title>
        <authorList>
            <person name="Anantharaman K."/>
            <person name="Brown C.T."/>
            <person name="Hug L.A."/>
            <person name="Sharon I."/>
            <person name="Castelle C.J."/>
            <person name="Probst A.J."/>
            <person name="Thomas B.C."/>
            <person name="Singh A."/>
            <person name="Wilkins M.J."/>
            <person name="Karaoz U."/>
            <person name="Brodie E.L."/>
            <person name="Williams K.H."/>
            <person name="Hubbard S.S."/>
            <person name="Banfield J.F."/>
        </authorList>
    </citation>
    <scope>NUCLEOTIDE SEQUENCE [LARGE SCALE GENOMIC DNA]</scope>
</reference>
<comment type="similarity">
    <text evidence="1 7">Belongs to the Lgt family.</text>
</comment>
<comment type="subcellular location">
    <subcellularLocation>
        <location evidence="7">Cell membrane</location>
        <topology evidence="7">Multi-pass membrane protein</topology>
    </subcellularLocation>
</comment>
<dbReference type="GO" id="GO:0008961">
    <property type="term" value="F:phosphatidylglycerol-prolipoprotein diacylglyceryl transferase activity"/>
    <property type="evidence" value="ECO:0007669"/>
    <property type="project" value="UniProtKB-UniRule"/>
</dbReference>
<comment type="catalytic activity">
    <reaction evidence="7">
        <text>L-cysteinyl-[prolipoprotein] + a 1,2-diacyl-sn-glycero-3-phospho-(1'-sn-glycerol) = an S-1,2-diacyl-sn-glyceryl-L-cysteinyl-[prolipoprotein] + sn-glycerol 1-phosphate + H(+)</text>
        <dbReference type="Rhea" id="RHEA:56712"/>
        <dbReference type="Rhea" id="RHEA-COMP:14679"/>
        <dbReference type="Rhea" id="RHEA-COMP:14680"/>
        <dbReference type="ChEBI" id="CHEBI:15378"/>
        <dbReference type="ChEBI" id="CHEBI:29950"/>
        <dbReference type="ChEBI" id="CHEBI:57685"/>
        <dbReference type="ChEBI" id="CHEBI:64716"/>
        <dbReference type="ChEBI" id="CHEBI:140658"/>
        <dbReference type="EC" id="2.5.1.145"/>
    </reaction>
</comment>
<dbReference type="PANTHER" id="PTHR30589">
    <property type="entry name" value="PROLIPOPROTEIN DIACYLGLYCERYL TRANSFERASE"/>
    <property type="match status" value="1"/>
</dbReference>
<comment type="pathway">
    <text evidence="7">Protein modification; lipoprotein biosynthesis (diacylglyceryl transfer).</text>
</comment>
<dbReference type="EC" id="2.5.1.145" evidence="7"/>
<feature type="transmembrane region" description="Helical" evidence="7">
    <location>
        <begin position="20"/>
        <end position="40"/>
    </location>
</feature>
<dbReference type="GO" id="GO:0042158">
    <property type="term" value="P:lipoprotein biosynthetic process"/>
    <property type="evidence" value="ECO:0007669"/>
    <property type="project" value="UniProtKB-UniRule"/>
</dbReference>
<keyword evidence="6 7" id="KW-0472">Membrane</keyword>
<evidence type="ECO:0000256" key="1">
    <source>
        <dbReference type="ARBA" id="ARBA00007150"/>
    </source>
</evidence>
<comment type="caution">
    <text evidence="8">The sequence shown here is derived from an EMBL/GenBank/DDBJ whole genome shotgun (WGS) entry which is preliminary data.</text>
</comment>
<protein>
    <recommendedName>
        <fullName evidence="7">Phosphatidylglycerol--prolipoprotein diacylglyceryl transferase</fullName>
        <ecNumber evidence="7">2.5.1.145</ecNumber>
    </recommendedName>
</protein>
<accession>A0A1F6MAD9</accession>
<keyword evidence="5 7" id="KW-1133">Transmembrane helix</keyword>
<dbReference type="GO" id="GO:0005886">
    <property type="term" value="C:plasma membrane"/>
    <property type="evidence" value="ECO:0007669"/>
    <property type="project" value="UniProtKB-SubCell"/>
</dbReference>
<dbReference type="HAMAP" id="MF_01147">
    <property type="entry name" value="Lgt"/>
    <property type="match status" value="1"/>
</dbReference>
<evidence type="ECO:0000313" key="9">
    <source>
        <dbReference type="Proteomes" id="UP000176282"/>
    </source>
</evidence>
<feature type="transmembrane region" description="Helical" evidence="7">
    <location>
        <begin position="130"/>
        <end position="152"/>
    </location>
</feature>
<evidence type="ECO:0000256" key="2">
    <source>
        <dbReference type="ARBA" id="ARBA00022475"/>
    </source>
</evidence>
<dbReference type="Proteomes" id="UP000176282">
    <property type="component" value="Unassembled WGS sequence"/>
</dbReference>
<evidence type="ECO:0000256" key="4">
    <source>
        <dbReference type="ARBA" id="ARBA00022692"/>
    </source>
</evidence>
<dbReference type="Pfam" id="PF01790">
    <property type="entry name" value="LGT"/>
    <property type="match status" value="1"/>
</dbReference>
<feature type="binding site" evidence="7">
    <location>
        <position position="142"/>
    </location>
    <ligand>
        <name>a 1,2-diacyl-sn-glycero-3-phospho-(1'-sn-glycerol)</name>
        <dbReference type="ChEBI" id="CHEBI:64716"/>
    </ligand>
</feature>
<dbReference type="UniPathway" id="UPA00664"/>
<keyword evidence="4 7" id="KW-0812">Transmembrane</keyword>
<feature type="transmembrane region" description="Helical" evidence="7">
    <location>
        <begin position="202"/>
        <end position="218"/>
    </location>
</feature>
<name>A0A1F6MAD9_9BACT</name>
<keyword evidence="3 7" id="KW-0808">Transferase</keyword>
<evidence type="ECO:0000256" key="7">
    <source>
        <dbReference type="HAMAP-Rule" id="MF_01147"/>
    </source>
</evidence>
<dbReference type="AlphaFoldDB" id="A0A1F6MAD9"/>
<feature type="transmembrane region" description="Helical" evidence="7">
    <location>
        <begin position="172"/>
        <end position="190"/>
    </location>
</feature>
<feature type="transmembrane region" description="Helical" evidence="7">
    <location>
        <begin position="92"/>
        <end position="109"/>
    </location>
</feature>
<dbReference type="InterPro" id="IPR001640">
    <property type="entry name" value="Lgt"/>
</dbReference>